<feature type="compositionally biased region" description="Basic and acidic residues" evidence="2">
    <location>
        <begin position="119"/>
        <end position="128"/>
    </location>
</feature>
<evidence type="ECO:0000256" key="2">
    <source>
        <dbReference type="SAM" id="MobiDB-lite"/>
    </source>
</evidence>
<feature type="compositionally biased region" description="Basic and acidic residues" evidence="2">
    <location>
        <begin position="22"/>
        <end position="32"/>
    </location>
</feature>
<dbReference type="InterPro" id="IPR051037">
    <property type="entry name" value="RNAPII_TF_IWS1"/>
</dbReference>
<dbReference type="PANTHER" id="PTHR46010:SF1">
    <property type="entry name" value="PROTEIN IWS1 HOMOLOG"/>
    <property type="match status" value="1"/>
</dbReference>
<dbReference type="RefSeq" id="XP_001746761.1">
    <property type="nucleotide sequence ID" value="XM_001746709.1"/>
</dbReference>
<comment type="similarity">
    <text evidence="1">Belongs to the IWS1 family.</text>
</comment>
<dbReference type="eggNOG" id="KOG1793">
    <property type="taxonomic scope" value="Eukaryota"/>
</dbReference>
<dbReference type="GeneID" id="5891867"/>
<dbReference type="STRING" id="81824.A9V204"/>
<dbReference type="Gene3D" id="1.20.930.10">
    <property type="entry name" value="Conserved domain common to transcription factors TFIIS, elongin A, CRSP70"/>
    <property type="match status" value="1"/>
</dbReference>
<dbReference type="InterPro" id="IPR017923">
    <property type="entry name" value="TFIIS_N"/>
</dbReference>
<feature type="domain" description="TFIIS N-terminal" evidence="3">
    <location>
        <begin position="345"/>
        <end position="395"/>
    </location>
</feature>
<organism evidence="4 5">
    <name type="scientific">Monosiga brevicollis</name>
    <name type="common">Choanoflagellate</name>
    <dbReference type="NCBI Taxonomy" id="81824"/>
    <lineage>
        <taxon>Eukaryota</taxon>
        <taxon>Choanoflagellata</taxon>
        <taxon>Craspedida</taxon>
        <taxon>Salpingoecidae</taxon>
        <taxon>Monosiga</taxon>
    </lineage>
</organism>
<reference evidence="4 5" key="1">
    <citation type="journal article" date="2008" name="Nature">
        <title>The genome of the choanoflagellate Monosiga brevicollis and the origin of metazoans.</title>
        <authorList>
            <consortium name="JGI Sequencing"/>
            <person name="King N."/>
            <person name="Westbrook M.J."/>
            <person name="Young S.L."/>
            <person name="Kuo A."/>
            <person name="Abedin M."/>
            <person name="Chapman J."/>
            <person name="Fairclough S."/>
            <person name="Hellsten U."/>
            <person name="Isogai Y."/>
            <person name="Letunic I."/>
            <person name="Marr M."/>
            <person name="Pincus D."/>
            <person name="Putnam N."/>
            <person name="Rokas A."/>
            <person name="Wright K.J."/>
            <person name="Zuzow R."/>
            <person name="Dirks W."/>
            <person name="Good M."/>
            <person name="Goodstein D."/>
            <person name="Lemons D."/>
            <person name="Li W."/>
            <person name="Lyons J.B."/>
            <person name="Morris A."/>
            <person name="Nichols S."/>
            <person name="Richter D.J."/>
            <person name="Salamov A."/>
            <person name="Bork P."/>
            <person name="Lim W.A."/>
            <person name="Manning G."/>
            <person name="Miller W.T."/>
            <person name="McGinnis W."/>
            <person name="Shapiro H."/>
            <person name="Tjian R."/>
            <person name="Grigoriev I.V."/>
            <person name="Rokhsar D."/>
        </authorList>
    </citation>
    <scope>NUCLEOTIDE SEQUENCE [LARGE SCALE GENOMIC DNA]</scope>
    <source>
        <strain evidence="5">MX1 / ATCC 50154</strain>
    </source>
</reference>
<dbReference type="GO" id="GO:0005634">
    <property type="term" value="C:nucleus"/>
    <property type="evidence" value="ECO:0000318"/>
    <property type="project" value="GO_Central"/>
</dbReference>
<dbReference type="KEGG" id="mbr:MONBRDRAFT_9074"/>
<feature type="compositionally biased region" description="Acidic residues" evidence="2">
    <location>
        <begin position="185"/>
        <end position="200"/>
    </location>
</feature>
<evidence type="ECO:0000256" key="1">
    <source>
        <dbReference type="ARBA" id="ARBA00037992"/>
    </source>
</evidence>
<feature type="region of interest" description="Disordered" evidence="2">
    <location>
        <begin position="500"/>
        <end position="524"/>
    </location>
</feature>
<gene>
    <name evidence="4" type="ORF">MONBRDRAFT_9074</name>
</gene>
<feature type="compositionally biased region" description="Low complexity" evidence="2">
    <location>
        <begin position="46"/>
        <end position="69"/>
    </location>
</feature>
<proteinExistence type="inferred from homology"/>
<evidence type="ECO:0000259" key="3">
    <source>
        <dbReference type="Pfam" id="PF08711"/>
    </source>
</evidence>
<sequence length="524" mass="57480">MAEVDTAAPAETVAVAVAVADQNREDDGHDNVDGSAPEAQPDASEEATPTDTTAAPVDEAEPDAPATEDTGAEPETSAVSEAEVSKQEAENMDASADVAASEEQSTSAAVDTAPEDELAPERSEDKPVSADTAPEADADADANDDAADQTMQDAQADPSAEEPAPDASNNLDMETNAVLANVFGFDDDDDDEDEEFEGFEQSEISQLLPEPEPEEAPKEKSKTYRRNPRPVAPITASDDSPWAKLKRPKRRAQDGDDTMKDEVVKTVLTRMTVAAEEDIKAVYAHRPAVYKLRYLESAKSYIQHASYRLTFFENAAYKQYALWLKPLPDRSLPPEPVRNAMYSALEHMPPFDKQDKESFEESKLGRLCNFLRQHPKETIENKQRLTRLIEAWTRQLTGTHNKFDQLPEEEKRAIVLHQARMARRASSGGNSKASEAPAVDTSRLRPGEKGFIARARMPQPQTRTYIKRPEHKVARPIDPNVKETVSATGFDKMAMSFKKLQQSSRRGGTGASVNISGSFSGSMK</sequence>
<evidence type="ECO:0000313" key="4">
    <source>
        <dbReference type="EMBL" id="EDQ88657.1"/>
    </source>
</evidence>
<dbReference type="InParanoid" id="A9V204"/>
<feature type="compositionally biased region" description="Acidic residues" evidence="2">
    <location>
        <begin position="134"/>
        <end position="147"/>
    </location>
</feature>
<dbReference type="PANTHER" id="PTHR46010">
    <property type="entry name" value="PROTEIN IWS1 HOMOLOG"/>
    <property type="match status" value="1"/>
</dbReference>
<dbReference type="OMA" id="HTHKDET"/>
<feature type="region of interest" description="Disordered" evidence="2">
    <location>
        <begin position="422"/>
        <end position="441"/>
    </location>
</feature>
<protein>
    <recommendedName>
        <fullName evidence="3">TFIIS N-terminal domain-containing protein</fullName>
    </recommendedName>
</protein>
<dbReference type="Proteomes" id="UP000001357">
    <property type="component" value="Unassembled WGS sequence"/>
</dbReference>
<feature type="region of interest" description="Disordered" evidence="2">
    <location>
        <begin position="18"/>
        <end position="258"/>
    </location>
</feature>
<keyword evidence="5" id="KW-1185">Reference proteome</keyword>
<evidence type="ECO:0000313" key="5">
    <source>
        <dbReference type="Proteomes" id="UP000001357"/>
    </source>
</evidence>
<feature type="compositionally biased region" description="Low complexity" evidence="2">
    <location>
        <begin position="148"/>
        <end position="158"/>
    </location>
</feature>
<dbReference type="Pfam" id="PF08711">
    <property type="entry name" value="Med26"/>
    <property type="match status" value="1"/>
</dbReference>
<dbReference type="EMBL" id="CH991554">
    <property type="protein sequence ID" value="EDQ88657.1"/>
    <property type="molecule type" value="Genomic_DNA"/>
</dbReference>
<dbReference type="GO" id="GO:0016973">
    <property type="term" value="P:poly(A)+ mRNA export from nucleus"/>
    <property type="evidence" value="ECO:0000318"/>
    <property type="project" value="GO_Central"/>
</dbReference>
<dbReference type="InterPro" id="IPR035441">
    <property type="entry name" value="TFIIS/LEDGF_dom_sf"/>
</dbReference>
<dbReference type="AlphaFoldDB" id="A9V204"/>
<name>A9V204_MONBE</name>
<accession>A9V204</accession>